<gene>
    <name evidence="3" type="ORF">JIN81_13010</name>
</gene>
<accession>A0A934VF34</accession>
<dbReference type="RefSeq" id="WP_200280338.1">
    <property type="nucleotide sequence ID" value="NZ_JAENII010000010.1"/>
</dbReference>
<dbReference type="Proteomes" id="UP000658278">
    <property type="component" value="Unassembled WGS sequence"/>
</dbReference>
<protein>
    <recommendedName>
        <fullName evidence="5">CHRD domain-containing protein</fullName>
    </recommendedName>
</protein>
<evidence type="ECO:0000313" key="3">
    <source>
        <dbReference type="EMBL" id="MBK1827944.1"/>
    </source>
</evidence>
<reference evidence="3" key="1">
    <citation type="submission" date="2021-01" db="EMBL/GenBank/DDBJ databases">
        <title>Modified the classification status of verrucomicrobia.</title>
        <authorList>
            <person name="Feng X."/>
        </authorList>
    </citation>
    <scope>NUCLEOTIDE SEQUENCE</scope>
    <source>
        <strain evidence="3">KCTC 22201</strain>
    </source>
</reference>
<feature type="chain" id="PRO_5037647679" description="CHRD domain-containing protein" evidence="2">
    <location>
        <begin position="18"/>
        <end position="351"/>
    </location>
</feature>
<feature type="signal peptide" evidence="2">
    <location>
        <begin position="1"/>
        <end position="17"/>
    </location>
</feature>
<name>A0A934VF34_9BACT</name>
<keyword evidence="4" id="KW-1185">Reference proteome</keyword>
<evidence type="ECO:0000256" key="2">
    <source>
        <dbReference type="SAM" id="SignalP"/>
    </source>
</evidence>
<dbReference type="AlphaFoldDB" id="A0A934VF34"/>
<sequence>MKALALLLGFAASTAQASDWVNFIRQTQVDSGVIWDMPVAPTGDSASRLSLEEGGALFQLWTIEQATTKDYLLDQRLVGTYLPSAEITIETGDPYPHVHRTRADQPFTVHIEVGGLLSGANLPEASQQVLLEHHLAAYNGGTSIIDPRIAVSGAPASQGLLRSNGVHTLNFQASSLPASDPTRAVGEEHFVVHALPDASIPQTQIATNFVQIWPVARGAITGLSAGDIVRGKPPTITLDLRDLYPSSTTYLQIYRGSASLGTDGQTVEGSVLVLDQSNSADRVLPITEWGGLIEEDGTHTLELVTVTPFGTERLSYVEFMVDRELEVHAHLGSIETNNPASTINSDNSPQP</sequence>
<evidence type="ECO:0000256" key="1">
    <source>
        <dbReference type="SAM" id="MobiDB-lite"/>
    </source>
</evidence>
<comment type="caution">
    <text evidence="3">The sequence shown here is derived from an EMBL/GenBank/DDBJ whole genome shotgun (WGS) entry which is preliminary data.</text>
</comment>
<keyword evidence="2" id="KW-0732">Signal</keyword>
<organism evidence="3 4">
    <name type="scientific">Haloferula rosea</name>
    <dbReference type="NCBI Taxonomy" id="490093"/>
    <lineage>
        <taxon>Bacteria</taxon>
        <taxon>Pseudomonadati</taxon>
        <taxon>Verrucomicrobiota</taxon>
        <taxon>Verrucomicrobiia</taxon>
        <taxon>Verrucomicrobiales</taxon>
        <taxon>Verrucomicrobiaceae</taxon>
        <taxon>Haloferula</taxon>
    </lineage>
</organism>
<proteinExistence type="predicted"/>
<feature type="region of interest" description="Disordered" evidence="1">
    <location>
        <begin position="332"/>
        <end position="351"/>
    </location>
</feature>
<feature type="compositionally biased region" description="Polar residues" evidence="1">
    <location>
        <begin position="334"/>
        <end position="351"/>
    </location>
</feature>
<dbReference type="EMBL" id="JAENII010000010">
    <property type="protein sequence ID" value="MBK1827944.1"/>
    <property type="molecule type" value="Genomic_DNA"/>
</dbReference>
<evidence type="ECO:0008006" key="5">
    <source>
        <dbReference type="Google" id="ProtNLM"/>
    </source>
</evidence>
<evidence type="ECO:0000313" key="4">
    <source>
        <dbReference type="Proteomes" id="UP000658278"/>
    </source>
</evidence>